<name>A0ABQ7BZF0_BRACR</name>
<keyword evidence="2" id="KW-1185">Reference proteome</keyword>
<evidence type="ECO:0008006" key="3">
    <source>
        <dbReference type="Google" id="ProtNLM"/>
    </source>
</evidence>
<proteinExistence type="predicted"/>
<dbReference type="Proteomes" id="UP000266723">
    <property type="component" value="Unassembled WGS sequence"/>
</dbReference>
<gene>
    <name evidence="1" type="ORF">DY000_02006283</name>
</gene>
<dbReference type="EMBL" id="QGKV02000832">
    <property type="protein sequence ID" value="KAF3545275.1"/>
    <property type="molecule type" value="Genomic_DNA"/>
</dbReference>
<comment type="caution">
    <text evidence="1">The sequence shown here is derived from an EMBL/GenBank/DDBJ whole genome shotgun (WGS) entry which is preliminary data.</text>
</comment>
<evidence type="ECO:0000313" key="2">
    <source>
        <dbReference type="Proteomes" id="UP000266723"/>
    </source>
</evidence>
<organism evidence="1 2">
    <name type="scientific">Brassica cretica</name>
    <name type="common">Mustard</name>
    <dbReference type="NCBI Taxonomy" id="69181"/>
    <lineage>
        <taxon>Eukaryota</taxon>
        <taxon>Viridiplantae</taxon>
        <taxon>Streptophyta</taxon>
        <taxon>Embryophyta</taxon>
        <taxon>Tracheophyta</taxon>
        <taxon>Spermatophyta</taxon>
        <taxon>Magnoliopsida</taxon>
        <taxon>eudicotyledons</taxon>
        <taxon>Gunneridae</taxon>
        <taxon>Pentapetalae</taxon>
        <taxon>rosids</taxon>
        <taxon>malvids</taxon>
        <taxon>Brassicales</taxon>
        <taxon>Brassicaceae</taxon>
        <taxon>Brassiceae</taxon>
        <taxon>Brassica</taxon>
    </lineage>
</organism>
<protein>
    <recommendedName>
        <fullName evidence="3">Reverse transcriptase zinc-binding domain-containing protein</fullName>
    </recommendedName>
</protein>
<evidence type="ECO:0000313" key="1">
    <source>
        <dbReference type="EMBL" id="KAF3545275.1"/>
    </source>
</evidence>
<sequence length="127" mass="14010">MGLLNPTLSAASKLFMGYQGQWKWTAFFWFDEWMKQGKLIDNTGEVGTCLLGVARTARYSGSIQMVCISPVSHQTELGIKLERGRTQCFGVKVFGSAKEGCVLCGERDETKDLCSSTVPTPSQYGVR</sequence>
<reference evidence="1 2" key="1">
    <citation type="journal article" date="2020" name="BMC Genomics">
        <title>Intraspecific diversification of the crop wild relative Brassica cretica Lam. using demographic model selection.</title>
        <authorList>
            <person name="Kioukis A."/>
            <person name="Michalopoulou V.A."/>
            <person name="Briers L."/>
            <person name="Pirintsos S."/>
            <person name="Studholme D.J."/>
            <person name="Pavlidis P."/>
            <person name="Sarris P.F."/>
        </authorList>
    </citation>
    <scope>NUCLEOTIDE SEQUENCE [LARGE SCALE GENOMIC DNA]</scope>
    <source>
        <strain evidence="2">cv. PFS-1207/04</strain>
    </source>
</reference>
<accession>A0ABQ7BZF0</accession>